<dbReference type="VEuPathDB" id="TriTrypDB:ECC02_013313"/>
<evidence type="ECO:0000256" key="7">
    <source>
        <dbReference type="PIRSR" id="PIRSR601577-2"/>
    </source>
</evidence>
<dbReference type="EC" id="3.4.24.-" evidence="8"/>
<feature type="compositionally biased region" description="Acidic residues" evidence="9">
    <location>
        <begin position="49"/>
        <end position="61"/>
    </location>
</feature>
<comment type="similarity">
    <text evidence="1 8">Belongs to the peptidase M8 family.</text>
</comment>
<dbReference type="GO" id="GO:0004222">
    <property type="term" value="F:metalloendopeptidase activity"/>
    <property type="evidence" value="ECO:0007669"/>
    <property type="project" value="UniProtKB-UniRule"/>
</dbReference>
<dbReference type="InterPro" id="IPR001577">
    <property type="entry name" value="Peptidase_M8"/>
</dbReference>
<evidence type="ECO:0000313" key="10">
    <source>
        <dbReference type="EMBL" id="KAF5214119.1"/>
    </source>
</evidence>
<name>A0A7J6XM56_TRYCR</name>
<keyword evidence="2 8" id="KW-0645">Protease</keyword>
<dbReference type="SUPFAM" id="SSF55486">
    <property type="entry name" value="Metalloproteases ('zincins'), catalytic domain"/>
    <property type="match status" value="1"/>
</dbReference>
<dbReference type="Gene3D" id="3.90.132.10">
    <property type="entry name" value="Leishmanolysin , domain 2"/>
    <property type="match status" value="1"/>
</dbReference>
<comment type="cofactor">
    <cofactor evidence="7 8">
        <name>Zn(2+)</name>
        <dbReference type="ChEBI" id="CHEBI:29105"/>
    </cofactor>
    <text evidence="7 8">Binds 1 zinc ion per subunit.</text>
</comment>
<dbReference type="GO" id="GO:0006508">
    <property type="term" value="P:proteolysis"/>
    <property type="evidence" value="ECO:0007669"/>
    <property type="project" value="UniProtKB-KW"/>
</dbReference>
<evidence type="ECO:0000256" key="3">
    <source>
        <dbReference type="ARBA" id="ARBA00022723"/>
    </source>
</evidence>
<keyword evidence="6 7" id="KW-0482">Metalloprotease</keyword>
<organism evidence="11 12">
    <name type="scientific">Trypanosoma cruzi</name>
    <dbReference type="NCBI Taxonomy" id="5693"/>
    <lineage>
        <taxon>Eukaryota</taxon>
        <taxon>Discoba</taxon>
        <taxon>Euglenozoa</taxon>
        <taxon>Kinetoplastea</taxon>
        <taxon>Metakinetoplastina</taxon>
        <taxon>Trypanosomatida</taxon>
        <taxon>Trypanosomatidae</taxon>
        <taxon>Trypanosoma</taxon>
        <taxon>Schizotrypanum</taxon>
    </lineage>
</organism>
<reference evidence="11" key="2">
    <citation type="submission" date="2020-04" db="EMBL/GenBank/DDBJ databases">
        <authorList>
            <person name="Diaz Viraque F."/>
        </authorList>
    </citation>
    <scope>NUCLEOTIDE SEQUENCE</scope>
    <source>
        <strain evidence="11">Berenice</strain>
    </source>
</reference>
<dbReference type="Gene3D" id="2.30.34.10">
    <property type="entry name" value="Leishmanolysin domain 4"/>
    <property type="match status" value="1"/>
</dbReference>
<evidence type="ECO:0000256" key="6">
    <source>
        <dbReference type="ARBA" id="ARBA00023049"/>
    </source>
</evidence>
<evidence type="ECO:0000256" key="9">
    <source>
        <dbReference type="SAM" id="MobiDB-lite"/>
    </source>
</evidence>
<evidence type="ECO:0000256" key="4">
    <source>
        <dbReference type="ARBA" id="ARBA00022801"/>
    </source>
</evidence>
<comment type="caution">
    <text evidence="11">The sequence shown here is derived from an EMBL/GenBank/DDBJ whole genome shotgun (WGS) entry which is preliminary data.</text>
</comment>
<keyword evidence="5 7" id="KW-0862">Zinc</keyword>
<dbReference type="GO" id="GO:0046872">
    <property type="term" value="F:metal ion binding"/>
    <property type="evidence" value="ECO:0007669"/>
    <property type="project" value="UniProtKB-KW"/>
</dbReference>
<dbReference type="GO" id="GO:0007155">
    <property type="term" value="P:cell adhesion"/>
    <property type="evidence" value="ECO:0007669"/>
    <property type="project" value="InterPro"/>
</dbReference>
<dbReference type="EMBL" id="JABDHM010000338">
    <property type="protein sequence ID" value="KAF5215303.1"/>
    <property type="molecule type" value="Genomic_DNA"/>
</dbReference>
<feature type="binding site" evidence="7">
    <location>
        <position position="69"/>
    </location>
    <ligand>
        <name>Zn(2+)</name>
        <dbReference type="ChEBI" id="CHEBI:29105"/>
        <note>catalytic</note>
    </ligand>
</feature>
<protein>
    <recommendedName>
        <fullName evidence="8">Leishmanolysin-like peptidase</fullName>
        <ecNumber evidence="8">3.4.24.-</ecNumber>
    </recommendedName>
</protein>
<sequence>MAHAVGFACPHMAGRGMVRNAACVRGGALSVVVHSTTAAMAAREHHDCDDVDGVEQQDDDGDGRTLESHRSRCHARDEWMAAIGGAGDCAELTLAALAALGCMRVSRGMTEPMRWCGNSGCALQQQRNCSALNMSEYPHMLCELGVPVKCCASDLYSIGWCLGSVHKMSAERPMDSCLIIDPALDVRDADAVIWRGECLFAMPGDRLSSWCSDTLPTNTTHARDPEETYLSAAMHAALGCLVMQVRLRVVEKGGVRWVPCTDGATIAWATRPHGEGSVACRGHAQVCTISAAAGSLLPVVSWDGEEGGCGAGRSHRQLLDKDCEGASVPVAESIDSGRGTPPKDVDSAAPQKNPSPEERQSPQMLRQATG</sequence>
<evidence type="ECO:0000256" key="1">
    <source>
        <dbReference type="ARBA" id="ARBA00005860"/>
    </source>
</evidence>
<evidence type="ECO:0000313" key="11">
    <source>
        <dbReference type="EMBL" id="KAF5215303.1"/>
    </source>
</evidence>
<keyword evidence="4 8" id="KW-0378">Hydrolase</keyword>
<proteinExistence type="inferred from homology"/>
<dbReference type="Proteomes" id="UP000583944">
    <property type="component" value="Unassembled WGS sequence"/>
</dbReference>
<accession>A0A7J6XM56</accession>
<evidence type="ECO:0000256" key="8">
    <source>
        <dbReference type="RuleBase" id="RU366077"/>
    </source>
</evidence>
<evidence type="ECO:0000256" key="5">
    <source>
        <dbReference type="ARBA" id="ARBA00022833"/>
    </source>
</evidence>
<keyword evidence="3 7" id="KW-0479">Metal-binding</keyword>
<dbReference type="EMBL" id="JABDHM010000600">
    <property type="protein sequence ID" value="KAF5214119.1"/>
    <property type="molecule type" value="Genomic_DNA"/>
</dbReference>
<evidence type="ECO:0000256" key="2">
    <source>
        <dbReference type="ARBA" id="ARBA00022670"/>
    </source>
</evidence>
<reference evidence="11 12" key="1">
    <citation type="journal article" date="2019" name="Genome Biol. Evol.">
        <title>Nanopore Sequencing Significantly Improves Genome Assembly of the Protozoan Parasite Trypanosoma cruzi.</title>
        <authorList>
            <person name="Diaz-Viraque F."/>
            <person name="Pita S."/>
            <person name="Greif G."/>
            <person name="de Souza R.C.M."/>
            <person name="Iraola G."/>
            <person name="Robello C."/>
        </authorList>
    </citation>
    <scope>NUCLEOTIDE SEQUENCE [LARGE SCALE GENOMIC DNA]</scope>
    <source>
        <strain evidence="11 12">Berenice</strain>
    </source>
</reference>
<dbReference type="VEuPathDB" id="TriTrypDB:ECC02_012012"/>
<evidence type="ECO:0000313" key="12">
    <source>
        <dbReference type="Proteomes" id="UP000583944"/>
    </source>
</evidence>
<gene>
    <name evidence="11" type="ORF">ECC02_012012</name>
    <name evidence="10" type="ORF">ECC02_013313</name>
</gene>
<dbReference type="AlphaFoldDB" id="A0A7J6XM56"/>
<feature type="region of interest" description="Disordered" evidence="9">
    <location>
        <begin position="329"/>
        <end position="370"/>
    </location>
</feature>
<feature type="region of interest" description="Disordered" evidence="9">
    <location>
        <begin position="44"/>
        <end position="67"/>
    </location>
</feature>
<dbReference type="PRINTS" id="PR00782">
    <property type="entry name" value="LSHMANOLYSIN"/>
</dbReference>
<feature type="compositionally biased region" description="Polar residues" evidence="9">
    <location>
        <begin position="361"/>
        <end position="370"/>
    </location>
</feature>
<dbReference type="Pfam" id="PF01457">
    <property type="entry name" value="Peptidase_M8"/>
    <property type="match status" value="1"/>
</dbReference>
<dbReference type="GO" id="GO:0016020">
    <property type="term" value="C:membrane"/>
    <property type="evidence" value="ECO:0007669"/>
    <property type="project" value="InterPro"/>
</dbReference>